<comment type="caution">
    <text evidence="2">The sequence shown here is derived from an EMBL/GenBank/DDBJ whole genome shotgun (WGS) entry which is preliminary data.</text>
</comment>
<reference evidence="2 3" key="1">
    <citation type="submission" date="2020-08" db="EMBL/GenBank/DDBJ databases">
        <title>Functional genomics of gut bacteria from endangered species of beetles.</title>
        <authorList>
            <person name="Carlos-Shanley C."/>
        </authorList>
    </citation>
    <scope>NUCLEOTIDE SEQUENCE [LARGE SCALE GENOMIC DNA]</scope>
    <source>
        <strain evidence="2 3">S00245</strain>
    </source>
</reference>
<sequence length="102" mass="10077">MPPIEVGAPRAIGAVSAEIARKSGADINPAAAAVPTADTSAAAAAKPTVATSATLDPGEAPINTDRVAQIRKAVESGNYPLVPARIADAMIAAGMFLRSGNA</sequence>
<dbReference type="RefSeq" id="WP_184243494.1">
    <property type="nucleotide sequence ID" value="NZ_JACHLR010000004.1"/>
</dbReference>
<dbReference type="SUPFAM" id="SSF101498">
    <property type="entry name" value="Anti-sigma factor FlgM"/>
    <property type="match status" value="1"/>
</dbReference>
<dbReference type="EMBL" id="JACHLR010000004">
    <property type="protein sequence ID" value="MBB4858134.1"/>
    <property type="molecule type" value="Genomic_DNA"/>
</dbReference>
<accession>A0A7W7K8D2</accession>
<name>A0A7W7K8D2_9SPHN</name>
<dbReference type="InterPro" id="IPR031316">
    <property type="entry name" value="FlgM_C"/>
</dbReference>
<gene>
    <name evidence="2" type="ORF">HNO88_001448</name>
</gene>
<evidence type="ECO:0000313" key="2">
    <source>
        <dbReference type="EMBL" id="MBB4858134.1"/>
    </source>
</evidence>
<dbReference type="AlphaFoldDB" id="A0A7W7K8D2"/>
<dbReference type="Proteomes" id="UP000555448">
    <property type="component" value="Unassembled WGS sequence"/>
</dbReference>
<dbReference type="Pfam" id="PF04316">
    <property type="entry name" value="FlgM"/>
    <property type="match status" value="1"/>
</dbReference>
<keyword evidence="2" id="KW-0966">Cell projection</keyword>
<evidence type="ECO:0000313" key="3">
    <source>
        <dbReference type="Proteomes" id="UP000555448"/>
    </source>
</evidence>
<keyword evidence="2" id="KW-0282">Flagellum</keyword>
<keyword evidence="2" id="KW-0969">Cilium</keyword>
<dbReference type="InterPro" id="IPR035890">
    <property type="entry name" value="Anti-sigma-28_factor_FlgM_sf"/>
</dbReference>
<protein>
    <submittedName>
        <fullName evidence="2">Negative regulator of flagellin synthesis FlgM</fullName>
    </submittedName>
</protein>
<proteinExistence type="predicted"/>
<feature type="domain" description="Anti-sigma-28 factor FlgM C-terminal" evidence="1">
    <location>
        <begin position="57"/>
        <end position="91"/>
    </location>
</feature>
<organism evidence="2 3">
    <name type="scientific">Novosphingobium chloroacetimidivorans</name>
    <dbReference type="NCBI Taxonomy" id="1428314"/>
    <lineage>
        <taxon>Bacteria</taxon>
        <taxon>Pseudomonadati</taxon>
        <taxon>Pseudomonadota</taxon>
        <taxon>Alphaproteobacteria</taxon>
        <taxon>Sphingomonadales</taxon>
        <taxon>Sphingomonadaceae</taxon>
        <taxon>Novosphingobium</taxon>
    </lineage>
</organism>
<keyword evidence="3" id="KW-1185">Reference proteome</keyword>
<evidence type="ECO:0000259" key="1">
    <source>
        <dbReference type="Pfam" id="PF04316"/>
    </source>
</evidence>